<accession>A0A9P0FDK6</accession>
<gene>
    <name evidence="2" type="ORF">MELIAE_LOCUS2921</name>
</gene>
<reference evidence="2" key="1">
    <citation type="submission" date="2021-12" db="EMBL/GenBank/DDBJ databases">
        <authorList>
            <person name="King R."/>
        </authorList>
    </citation>
    <scope>NUCLEOTIDE SEQUENCE</scope>
</reference>
<dbReference type="PANTHER" id="PTHR13464">
    <property type="entry name" value="TRANSCRIPTIONAL REGULATOR PROTEIN HCNGP"/>
    <property type="match status" value="1"/>
</dbReference>
<evidence type="ECO:0008006" key="4">
    <source>
        <dbReference type="Google" id="ProtNLM"/>
    </source>
</evidence>
<feature type="compositionally biased region" description="Polar residues" evidence="1">
    <location>
        <begin position="32"/>
        <end position="61"/>
    </location>
</feature>
<sequence length="282" mass="31284">MSTSALASLTATYTDSEGENENDDEENPNEGSVTQKSPSGSASDNKSTNSSRPSSPTQVRVTSRVAKLVSYHDDTIASDDDAEMDEAVPHEVIMMTESEETMEGGDMLEEDGELIPPEPPGHCSIELQDKIAKLHEKMQTQKLDMNMIIQKRKDFRNPSIYEKLIQFCQLNELGTNYPPVLYDPLKWSKESYYEDLAKVQKAEMDKREKERKTKADLMTSAKNKYDEEKKRKSKWDQPGGGGLASQSIKPAGLVQPSLTNSATGTKSTVISAFGSLPKKPRP</sequence>
<name>A0A9P0FDK6_BRAAE</name>
<feature type="region of interest" description="Disordered" evidence="1">
    <location>
        <begin position="1"/>
        <end position="62"/>
    </location>
</feature>
<dbReference type="InterPro" id="IPR012479">
    <property type="entry name" value="SAP30BP"/>
</dbReference>
<dbReference type="EMBL" id="OV121133">
    <property type="protein sequence ID" value="CAH0549995.1"/>
    <property type="molecule type" value="Genomic_DNA"/>
</dbReference>
<dbReference type="OrthoDB" id="1714508at2759"/>
<dbReference type="PANTHER" id="PTHR13464:SF0">
    <property type="entry name" value="SAP30-BINDING PROTEIN"/>
    <property type="match status" value="1"/>
</dbReference>
<organism evidence="2 3">
    <name type="scientific">Brassicogethes aeneus</name>
    <name type="common">Rape pollen beetle</name>
    <name type="synonym">Meligethes aeneus</name>
    <dbReference type="NCBI Taxonomy" id="1431903"/>
    <lineage>
        <taxon>Eukaryota</taxon>
        <taxon>Metazoa</taxon>
        <taxon>Ecdysozoa</taxon>
        <taxon>Arthropoda</taxon>
        <taxon>Hexapoda</taxon>
        <taxon>Insecta</taxon>
        <taxon>Pterygota</taxon>
        <taxon>Neoptera</taxon>
        <taxon>Endopterygota</taxon>
        <taxon>Coleoptera</taxon>
        <taxon>Polyphaga</taxon>
        <taxon>Cucujiformia</taxon>
        <taxon>Nitidulidae</taxon>
        <taxon>Meligethinae</taxon>
        <taxon>Brassicogethes</taxon>
    </lineage>
</organism>
<keyword evidence="3" id="KW-1185">Reference proteome</keyword>
<evidence type="ECO:0000256" key="1">
    <source>
        <dbReference type="SAM" id="MobiDB-lite"/>
    </source>
</evidence>
<protein>
    <recommendedName>
        <fullName evidence="4">SAP30-binding protein</fullName>
    </recommendedName>
</protein>
<dbReference type="GO" id="GO:0005634">
    <property type="term" value="C:nucleus"/>
    <property type="evidence" value="ECO:0007669"/>
    <property type="project" value="TreeGrafter"/>
</dbReference>
<proteinExistence type="predicted"/>
<feature type="compositionally biased region" description="Basic and acidic residues" evidence="1">
    <location>
        <begin position="202"/>
        <end position="215"/>
    </location>
</feature>
<evidence type="ECO:0000313" key="2">
    <source>
        <dbReference type="EMBL" id="CAH0549995.1"/>
    </source>
</evidence>
<feature type="region of interest" description="Disordered" evidence="1">
    <location>
        <begin position="202"/>
        <end position="282"/>
    </location>
</feature>
<dbReference type="GO" id="GO:0006355">
    <property type="term" value="P:regulation of DNA-templated transcription"/>
    <property type="evidence" value="ECO:0007669"/>
    <property type="project" value="InterPro"/>
</dbReference>
<feature type="compositionally biased region" description="Polar residues" evidence="1">
    <location>
        <begin position="256"/>
        <end position="270"/>
    </location>
</feature>
<feature type="compositionally biased region" description="Acidic residues" evidence="1">
    <location>
        <begin position="16"/>
        <end position="28"/>
    </location>
</feature>
<dbReference type="AlphaFoldDB" id="A0A9P0FDK6"/>
<dbReference type="Pfam" id="PF07818">
    <property type="entry name" value="HCNGP"/>
    <property type="match status" value="1"/>
</dbReference>
<dbReference type="Proteomes" id="UP001154078">
    <property type="component" value="Chromosome 2"/>
</dbReference>
<evidence type="ECO:0000313" key="3">
    <source>
        <dbReference type="Proteomes" id="UP001154078"/>
    </source>
</evidence>
<feature type="compositionally biased region" description="Low complexity" evidence="1">
    <location>
        <begin position="1"/>
        <end position="12"/>
    </location>
</feature>